<evidence type="ECO:0000313" key="2">
    <source>
        <dbReference type="EMBL" id="MBB4145466.1"/>
    </source>
</evidence>
<organism evidence="2 3">
    <name type="scientific">Rhizobium rhizoryzae</name>
    <dbReference type="NCBI Taxonomy" id="451876"/>
    <lineage>
        <taxon>Bacteria</taxon>
        <taxon>Pseudomonadati</taxon>
        <taxon>Pseudomonadota</taxon>
        <taxon>Alphaproteobacteria</taxon>
        <taxon>Hyphomicrobiales</taxon>
        <taxon>Rhizobiaceae</taxon>
        <taxon>Rhizobium/Agrobacterium group</taxon>
        <taxon>Rhizobium</taxon>
    </lineage>
</organism>
<dbReference type="Pfam" id="PF12973">
    <property type="entry name" value="Cupin_7"/>
    <property type="match status" value="1"/>
</dbReference>
<dbReference type="Gene3D" id="2.60.120.10">
    <property type="entry name" value="Jelly Rolls"/>
    <property type="match status" value="1"/>
</dbReference>
<evidence type="ECO:0000259" key="1">
    <source>
        <dbReference type="Pfam" id="PF12973"/>
    </source>
</evidence>
<sequence length="113" mass="12473">MAETIRSGFHAGGWKELAFEAFREGVTIHWIRRFEGEAPGVALLKYEAGASVPRHLHVGLETILVLEGSQSDETGRYPTGSFIVNAPGSEHSVWSEDGCVVLIQWDRPVQILN</sequence>
<keyword evidence="3" id="KW-1185">Reference proteome</keyword>
<dbReference type="InterPro" id="IPR025979">
    <property type="entry name" value="ChrR-like_cupin_dom"/>
</dbReference>
<dbReference type="Proteomes" id="UP000519897">
    <property type="component" value="Unassembled WGS sequence"/>
</dbReference>
<dbReference type="InterPro" id="IPR014710">
    <property type="entry name" value="RmlC-like_jellyroll"/>
</dbReference>
<proteinExistence type="predicted"/>
<dbReference type="AlphaFoldDB" id="A0A7W6LLT5"/>
<accession>A0A7W6LLT5</accession>
<name>A0A7W6LLT5_9HYPH</name>
<dbReference type="SUPFAM" id="SSF51182">
    <property type="entry name" value="RmlC-like cupins"/>
    <property type="match status" value="1"/>
</dbReference>
<comment type="caution">
    <text evidence="2">The sequence shown here is derived from an EMBL/GenBank/DDBJ whole genome shotgun (WGS) entry which is preliminary data.</text>
</comment>
<reference evidence="2 3" key="1">
    <citation type="submission" date="2020-08" db="EMBL/GenBank/DDBJ databases">
        <title>Genomic Encyclopedia of Type Strains, Phase IV (KMG-IV): sequencing the most valuable type-strain genomes for metagenomic binning, comparative biology and taxonomic classification.</title>
        <authorList>
            <person name="Goeker M."/>
        </authorList>
    </citation>
    <scope>NUCLEOTIDE SEQUENCE [LARGE SCALE GENOMIC DNA]</scope>
    <source>
        <strain evidence="2 3">DSM 29514</strain>
    </source>
</reference>
<gene>
    <name evidence="2" type="ORF">GGQ72_004030</name>
</gene>
<dbReference type="InterPro" id="IPR011051">
    <property type="entry name" value="RmlC_Cupin_sf"/>
</dbReference>
<dbReference type="RefSeq" id="WP_165131892.1">
    <property type="nucleotide sequence ID" value="NZ_CP049249.1"/>
</dbReference>
<feature type="domain" description="ChrR-like cupin" evidence="1">
    <location>
        <begin position="15"/>
        <end position="103"/>
    </location>
</feature>
<protein>
    <submittedName>
        <fullName evidence="2">Anti-sigma factor ChrR (Cupin superfamily)</fullName>
    </submittedName>
</protein>
<evidence type="ECO:0000313" key="3">
    <source>
        <dbReference type="Proteomes" id="UP000519897"/>
    </source>
</evidence>
<dbReference type="EMBL" id="JACIEC010000008">
    <property type="protein sequence ID" value="MBB4145466.1"/>
    <property type="molecule type" value="Genomic_DNA"/>
</dbReference>